<sequence length="198" mass="22488">MFSCVRHYRLRVCVPEGYAYHRLGTSSLERDSLPPPPNIYTGGISVFMGQPSECISKLLIASRQFSSDFLFDDQFWRDAAEFAWSEGIVNVQIKISRSADRFSNSVNQMTPLDNLEFSGWQREEEEGGGQRQPWGADWGFRGVYPNEDVGFSKTHSLKNDCGFSVSAAVSGYWTTEEIVDLKPLELGFHLLSEKDDYF</sequence>
<dbReference type="AlphaFoldDB" id="A0A4Y2AFH2"/>
<accession>A0A4Y2AFH2</accession>
<organism evidence="1 2">
    <name type="scientific">Araneus ventricosus</name>
    <name type="common">Orbweaver spider</name>
    <name type="synonym">Epeira ventricosa</name>
    <dbReference type="NCBI Taxonomy" id="182803"/>
    <lineage>
        <taxon>Eukaryota</taxon>
        <taxon>Metazoa</taxon>
        <taxon>Ecdysozoa</taxon>
        <taxon>Arthropoda</taxon>
        <taxon>Chelicerata</taxon>
        <taxon>Arachnida</taxon>
        <taxon>Araneae</taxon>
        <taxon>Araneomorphae</taxon>
        <taxon>Entelegynae</taxon>
        <taxon>Araneoidea</taxon>
        <taxon>Araneidae</taxon>
        <taxon>Araneus</taxon>
    </lineage>
</organism>
<dbReference type="Proteomes" id="UP000499080">
    <property type="component" value="Unassembled WGS sequence"/>
</dbReference>
<dbReference type="EMBL" id="BGPR01000014">
    <property type="protein sequence ID" value="GBL78079.1"/>
    <property type="molecule type" value="Genomic_DNA"/>
</dbReference>
<evidence type="ECO:0000313" key="2">
    <source>
        <dbReference type="Proteomes" id="UP000499080"/>
    </source>
</evidence>
<keyword evidence="2" id="KW-1185">Reference proteome</keyword>
<reference evidence="1 2" key="1">
    <citation type="journal article" date="2019" name="Sci. Rep.">
        <title>Orb-weaving spider Araneus ventricosus genome elucidates the spidroin gene catalogue.</title>
        <authorList>
            <person name="Kono N."/>
            <person name="Nakamura H."/>
            <person name="Ohtoshi R."/>
            <person name="Moran D.A.P."/>
            <person name="Shinohara A."/>
            <person name="Yoshida Y."/>
            <person name="Fujiwara M."/>
            <person name="Mori M."/>
            <person name="Tomita M."/>
            <person name="Arakawa K."/>
        </authorList>
    </citation>
    <scope>NUCLEOTIDE SEQUENCE [LARGE SCALE GENOMIC DNA]</scope>
</reference>
<comment type="caution">
    <text evidence="1">The sequence shown here is derived from an EMBL/GenBank/DDBJ whole genome shotgun (WGS) entry which is preliminary data.</text>
</comment>
<gene>
    <name evidence="1" type="ORF">AVEN_143378_1</name>
</gene>
<protein>
    <submittedName>
        <fullName evidence="1">Uncharacterized protein</fullName>
    </submittedName>
</protein>
<proteinExistence type="predicted"/>
<name>A0A4Y2AFH2_ARAVE</name>
<evidence type="ECO:0000313" key="1">
    <source>
        <dbReference type="EMBL" id="GBL78079.1"/>
    </source>
</evidence>